<dbReference type="AlphaFoldDB" id="A0A9W8NBL6"/>
<gene>
    <name evidence="1" type="ORF">NPX13_g7092</name>
</gene>
<accession>A0A9W8NBL6</accession>
<evidence type="ECO:0000313" key="1">
    <source>
        <dbReference type="EMBL" id="KAJ3566544.1"/>
    </source>
</evidence>
<keyword evidence="2" id="KW-1185">Reference proteome</keyword>
<dbReference type="EMBL" id="JANPWZ010001345">
    <property type="protein sequence ID" value="KAJ3566544.1"/>
    <property type="molecule type" value="Genomic_DNA"/>
</dbReference>
<dbReference type="Proteomes" id="UP001148614">
    <property type="component" value="Unassembled WGS sequence"/>
</dbReference>
<proteinExistence type="predicted"/>
<comment type="caution">
    <text evidence="1">The sequence shown here is derived from an EMBL/GenBank/DDBJ whole genome shotgun (WGS) entry which is preliminary data.</text>
</comment>
<dbReference type="VEuPathDB" id="FungiDB:F4678DRAFT_452765"/>
<sequence>MSLLDEGKNPFENVFRLGRWIWQHNPETYAQEQFAAALENLQIGAPFENTNLPKGHVYQDWDVEGELQKQDTGVLPDLLSNGDWSC</sequence>
<reference evidence="1" key="1">
    <citation type="submission" date="2022-07" db="EMBL/GenBank/DDBJ databases">
        <title>Genome Sequence of Xylaria arbuscula.</title>
        <authorList>
            <person name="Buettner E."/>
        </authorList>
    </citation>
    <scope>NUCLEOTIDE SEQUENCE</scope>
    <source>
        <strain evidence="1">VT107</strain>
    </source>
</reference>
<evidence type="ECO:0000313" key="2">
    <source>
        <dbReference type="Proteomes" id="UP001148614"/>
    </source>
</evidence>
<organism evidence="1 2">
    <name type="scientific">Xylaria arbuscula</name>
    <dbReference type="NCBI Taxonomy" id="114810"/>
    <lineage>
        <taxon>Eukaryota</taxon>
        <taxon>Fungi</taxon>
        <taxon>Dikarya</taxon>
        <taxon>Ascomycota</taxon>
        <taxon>Pezizomycotina</taxon>
        <taxon>Sordariomycetes</taxon>
        <taxon>Xylariomycetidae</taxon>
        <taxon>Xylariales</taxon>
        <taxon>Xylariaceae</taxon>
        <taxon>Xylaria</taxon>
    </lineage>
</organism>
<protein>
    <submittedName>
        <fullName evidence="1">Uncharacterized protein</fullName>
    </submittedName>
</protein>
<name>A0A9W8NBL6_9PEZI</name>